<dbReference type="Gene3D" id="3.10.450.50">
    <property type="match status" value="1"/>
</dbReference>
<dbReference type="EMBL" id="JAAXYH010000008">
    <property type="protein sequence ID" value="NMH65935.1"/>
    <property type="molecule type" value="Genomic_DNA"/>
</dbReference>
<dbReference type="Proteomes" id="UP000737113">
    <property type="component" value="Unassembled WGS sequence"/>
</dbReference>
<accession>A0A972FTK3</accession>
<sequence length="179" mass="20224">MKKTYFTALMTVYAAISIAQESSAQEISVQESSTQEISAQALPFEEQMKSLDTWVFDAFNHCAAQESLDKHASYFATDVEFYHDNGGVTWNRDAMIANTQKYACGHYTRELIPGTFKAHPIKDFGAITEGVHRFCQSDTQSCDGKAEFVMVWRHAHDKWEITRVLSYGHGANTPEPQDK</sequence>
<dbReference type="SUPFAM" id="SSF54427">
    <property type="entry name" value="NTF2-like"/>
    <property type="match status" value="1"/>
</dbReference>
<proteinExistence type="predicted"/>
<dbReference type="AlphaFoldDB" id="A0A972FTK3"/>
<evidence type="ECO:0000313" key="3">
    <source>
        <dbReference type="Proteomes" id="UP000737113"/>
    </source>
</evidence>
<dbReference type="RefSeq" id="WP_169564661.1">
    <property type="nucleotide sequence ID" value="NZ_JAAXYH010000008.1"/>
</dbReference>
<comment type="caution">
    <text evidence="2">The sequence shown here is derived from an EMBL/GenBank/DDBJ whole genome shotgun (WGS) entry which is preliminary data.</text>
</comment>
<dbReference type="Pfam" id="PF14534">
    <property type="entry name" value="DUF4440"/>
    <property type="match status" value="1"/>
</dbReference>
<dbReference type="InterPro" id="IPR032710">
    <property type="entry name" value="NTF2-like_dom_sf"/>
</dbReference>
<gene>
    <name evidence="2" type="ORF">HC757_12270</name>
</gene>
<name>A0A972FTK3_9GAMM</name>
<protein>
    <submittedName>
        <fullName evidence="2">Nuclear transport factor 2 family protein</fullName>
    </submittedName>
</protein>
<reference evidence="2" key="1">
    <citation type="submission" date="2020-04" db="EMBL/GenBank/DDBJ databases">
        <title>Description of Shewanella salipaludis sp. nov., isolated from a salt marsh.</title>
        <authorList>
            <person name="Park S."/>
            <person name="Yoon J.-H."/>
        </authorList>
    </citation>
    <scope>NUCLEOTIDE SEQUENCE</scope>
    <source>
        <strain evidence="2">SHSM-M6</strain>
    </source>
</reference>
<keyword evidence="3" id="KW-1185">Reference proteome</keyword>
<feature type="domain" description="DUF4440" evidence="1">
    <location>
        <begin position="56"/>
        <end position="161"/>
    </location>
</feature>
<organism evidence="2 3">
    <name type="scientific">Shewanella salipaludis</name>
    <dbReference type="NCBI Taxonomy" id="2723052"/>
    <lineage>
        <taxon>Bacteria</taxon>
        <taxon>Pseudomonadati</taxon>
        <taxon>Pseudomonadota</taxon>
        <taxon>Gammaproteobacteria</taxon>
        <taxon>Alteromonadales</taxon>
        <taxon>Shewanellaceae</taxon>
        <taxon>Shewanella</taxon>
    </lineage>
</organism>
<dbReference type="InterPro" id="IPR027843">
    <property type="entry name" value="DUF4440"/>
</dbReference>
<evidence type="ECO:0000313" key="2">
    <source>
        <dbReference type="EMBL" id="NMH65935.1"/>
    </source>
</evidence>
<evidence type="ECO:0000259" key="1">
    <source>
        <dbReference type="Pfam" id="PF14534"/>
    </source>
</evidence>